<feature type="region of interest" description="Disordered" evidence="1">
    <location>
        <begin position="1"/>
        <end position="21"/>
    </location>
</feature>
<accession>A0A8J8NMZ1</accession>
<organism evidence="2 3">
    <name type="scientific">Halteria grandinella</name>
    <dbReference type="NCBI Taxonomy" id="5974"/>
    <lineage>
        <taxon>Eukaryota</taxon>
        <taxon>Sar</taxon>
        <taxon>Alveolata</taxon>
        <taxon>Ciliophora</taxon>
        <taxon>Intramacronucleata</taxon>
        <taxon>Spirotrichea</taxon>
        <taxon>Stichotrichia</taxon>
        <taxon>Sporadotrichida</taxon>
        <taxon>Halteriidae</taxon>
        <taxon>Halteria</taxon>
    </lineage>
</organism>
<evidence type="ECO:0000313" key="3">
    <source>
        <dbReference type="Proteomes" id="UP000785679"/>
    </source>
</evidence>
<evidence type="ECO:0000256" key="1">
    <source>
        <dbReference type="SAM" id="MobiDB-lite"/>
    </source>
</evidence>
<protein>
    <submittedName>
        <fullName evidence="2">Uncharacterized protein</fullName>
    </submittedName>
</protein>
<proteinExistence type="predicted"/>
<reference evidence="2" key="1">
    <citation type="submission" date="2019-06" db="EMBL/GenBank/DDBJ databases">
        <authorList>
            <person name="Zheng W."/>
        </authorList>
    </citation>
    <scope>NUCLEOTIDE SEQUENCE</scope>
    <source>
        <strain evidence="2">QDHG01</strain>
    </source>
</reference>
<keyword evidence="3" id="KW-1185">Reference proteome</keyword>
<dbReference type="Proteomes" id="UP000785679">
    <property type="component" value="Unassembled WGS sequence"/>
</dbReference>
<name>A0A8J8NMZ1_HALGN</name>
<feature type="compositionally biased region" description="Polar residues" evidence="1">
    <location>
        <begin position="1"/>
        <end position="13"/>
    </location>
</feature>
<sequence length="111" mass="12264">MFNENEVSGQQWQMKEKQRPVRKHHMPLYELDVANIPLRLPASVGEEKETSATKSVGAAAEDKVASSEGGPILLSGQDLKHAIDSYLKEALRTQLSQMCNNFQAALTLALK</sequence>
<dbReference type="EMBL" id="RRYP01011282">
    <property type="protein sequence ID" value="TNV77833.1"/>
    <property type="molecule type" value="Genomic_DNA"/>
</dbReference>
<comment type="caution">
    <text evidence="2">The sequence shown here is derived from an EMBL/GenBank/DDBJ whole genome shotgun (WGS) entry which is preliminary data.</text>
</comment>
<gene>
    <name evidence="2" type="ORF">FGO68_gene5986</name>
</gene>
<dbReference type="AlphaFoldDB" id="A0A8J8NMZ1"/>
<evidence type="ECO:0000313" key="2">
    <source>
        <dbReference type="EMBL" id="TNV77833.1"/>
    </source>
</evidence>